<feature type="compositionally biased region" description="Gly residues" evidence="1">
    <location>
        <begin position="287"/>
        <end position="299"/>
    </location>
</feature>
<evidence type="ECO:0000256" key="1">
    <source>
        <dbReference type="SAM" id="MobiDB-lite"/>
    </source>
</evidence>
<feature type="compositionally biased region" description="Polar residues" evidence="1">
    <location>
        <begin position="379"/>
        <end position="400"/>
    </location>
</feature>
<feature type="compositionally biased region" description="Polar residues" evidence="1">
    <location>
        <begin position="266"/>
        <end position="281"/>
    </location>
</feature>
<dbReference type="EMBL" id="CDMZ01000461">
    <property type="protein sequence ID" value="CEM14802.1"/>
    <property type="molecule type" value="Genomic_DNA"/>
</dbReference>
<name>A0A0G4FMK4_9ALVE</name>
<evidence type="ECO:0000313" key="2">
    <source>
        <dbReference type="EMBL" id="CEM14802.1"/>
    </source>
</evidence>
<accession>A0A0G4FMK4</accession>
<feature type="compositionally biased region" description="Low complexity" evidence="1">
    <location>
        <begin position="351"/>
        <end position="367"/>
    </location>
</feature>
<feature type="compositionally biased region" description="Polar residues" evidence="1">
    <location>
        <begin position="160"/>
        <end position="172"/>
    </location>
</feature>
<feature type="region of interest" description="Disordered" evidence="1">
    <location>
        <begin position="1"/>
        <end position="415"/>
    </location>
</feature>
<reference evidence="2" key="1">
    <citation type="submission" date="2014-11" db="EMBL/GenBank/DDBJ databases">
        <authorList>
            <person name="Otto D Thomas"/>
            <person name="Naeem Raeece"/>
        </authorList>
    </citation>
    <scope>NUCLEOTIDE SEQUENCE</scope>
</reference>
<feature type="compositionally biased region" description="Basic and acidic residues" evidence="1">
    <location>
        <begin position="250"/>
        <end position="260"/>
    </location>
</feature>
<dbReference type="VEuPathDB" id="CryptoDB:Cvel_17619"/>
<protein>
    <submittedName>
        <fullName evidence="2">Uncharacterized protein</fullName>
    </submittedName>
</protein>
<feature type="compositionally biased region" description="Polar residues" evidence="1">
    <location>
        <begin position="205"/>
        <end position="227"/>
    </location>
</feature>
<gene>
    <name evidence="2" type="ORF">Cvel_17619</name>
</gene>
<dbReference type="AlphaFoldDB" id="A0A0G4FMK4"/>
<proteinExistence type="predicted"/>
<feature type="compositionally biased region" description="Low complexity" evidence="1">
    <location>
        <begin position="110"/>
        <end position="120"/>
    </location>
</feature>
<feature type="compositionally biased region" description="Low complexity" evidence="1">
    <location>
        <begin position="41"/>
        <end position="59"/>
    </location>
</feature>
<sequence length="415" mass="43258">MRPVEPVKTGGVSAVPPAHSGASRLDMSKSGGMHRFPMGASNSSSFSSKEQQQQHQKTQPRFHPGPLPALPAGSAEKGGKGQRREEYTQPTMRMSALGMEDEDVVMDGDSSPPSCSSAAANVEMAEDTGTGPGKGNSATADPRGNVGQMAAQQQQQQQQRFFNPHTQTQAQKETVLRPLCEPNRAPPNKPGAPASSSFKFPFPPQQNTQRSNQKTPATNTSFNSSQGHQKDHREAASSAVAPAGLSRGGRGIDRGRDNFSREFPAPTSTSFSAHPLPSSSNVAPGAALGGGVACSGSGNGMERRKPGTAVPLVVNTGGKRKSSAPSPSAKNGSKRGGEGGAPAPRKQVKLQQQQSQQQQQQTATGAQRGKRKAAAAGQNPPSASTSAAPLQKQKAQTTIFSHFPVKPKAPSQPTQ</sequence>
<organism evidence="2">
    <name type="scientific">Chromera velia CCMP2878</name>
    <dbReference type="NCBI Taxonomy" id="1169474"/>
    <lineage>
        <taxon>Eukaryota</taxon>
        <taxon>Sar</taxon>
        <taxon>Alveolata</taxon>
        <taxon>Colpodellida</taxon>
        <taxon>Chromeraceae</taxon>
        <taxon>Chromera</taxon>
    </lineage>
</organism>
<feature type="compositionally biased region" description="Basic and acidic residues" evidence="1">
    <location>
        <begin position="77"/>
        <end position="87"/>
    </location>
</feature>